<dbReference type="SUPFAM" id="SSF54060">
    <property type="entry name" value="His-Me finger endonucleases"/>
    <property type="match status" value="1"/>
</dbReference>
<reference evidence="2" key="1">
    <citation type="submission" date="2020-03" db="EMBL/GenBank/DDBJ databases">
        <title>The deep terrestrial virosphere.</title>
        <authorList>
            <person name="Holmfeldt K."/>
            <person name="Nilsson E."/>
            <person name="Simone D."/>
            <person name="Lopez-Fernandez M."/>
            <person name="Wu X."/>
            <person name="de Brujin I."/>
            <person name="Lundin D."/>
            <person name="Andersson A."/>
            <person name="Bertilsson S."/>
            <person name="Dopson M."/>
        </authorList>
    </citation>
    <scope>NUCLEOTIDE SEQUENCE</scope>
    <source>
        <strain evidence="2">MM415B05975</strain>
    </source>
</reference>
<keyword evidence="2" id="KW-0255">Endonuclease</keyword>
<protein>
    <submittedName>
        <fullName evidence="2">Putative homing endonuclease</fullName>
    </submittedName>
</protein>
<organism evidence="2">
    <name type="scientific">viral metagenome</name>
    <dbReference type="NCBI Taxonomy" id="1070528"/>
    <lineage>
        <taxon>unclassified sequences</taxon>
        <taxon>metagenomes</taxon>
        <taxon>organismal metagenomes</taxon>
    </lineage>
</organism>
<evidence type="ECO:0000313" key="2">
    <source>
        <dbReference type="EMBL" id="QJA97762.1"/>
    </source>
</evidence>
<dbReference type="Gene3D" id="3.90.75.20">
    <property type="match status" value="1"/>
</dbReference>
<keyword evidence="2" id="KW-0378">Hydrolase</keyword>
<sequence>MEKSIGRFLDKKEVVHHIDEDPENNCIDNLKLYKSAGERCVKEHPEALYKATQACIGRPPWNKGVKDCYGPNTSEIMRNKRQKHNQSI</sequence>
<evidence type="ECO:0000259" key="1">
    <source>
        <dbReference type="Pfam" id="PF13392"/>
    </source>
</evidence>
<gene>
    <name evidence="2" type="ORF">MM415B05975_0002</name>
</gene>
<dbReference type="EMBL" id="MT143523">
    <property type="protein sequence ID" value="QJA97762.1"/>
    <property type="molecule type" value="Genomic_DNA"/>
</dbReference>
<name>A0A6M3LW34_9ZZZZ</name>
<accession>A0A6M3LW34</accession>
<dbReference type="Pfam" id="PF13392">
    <property type="entry name" value="HNH_3"/>
    <property type="match status" value="1"/>
</dbReference>
<dbReference type="InterPro" id="IPR044925">
    <property type="entry name" value="His-Me_finger_sf"/>
</dbReference>
<dbReference type="InterPro" id="IPR003615">
    <property type="entry name" value="HNH_nuc"/>
</dbReference>
<keyword evidence="2" id="KW-0540">Nuclease</keyword>
<dbReference type="GO" id="GO:0004519">
    <property type="term" value="F:endonuclease activity"/>
    <property type="evidence" value="ECO:0007669"/>
    <property type="project" value="UniProtKB-KW"/>
</dbReference>
<dbReference type="AlphaFoldDB" id="A0A6M3LW34"/>
<feature type="domain" description="HNH nuclease" evidence="1">
    <location>
        <begin position="3"/>
        <end position="33"/>
    </location>
</feature>
<proteinExistence type="predicted"/>